<feature type="region of interest" description="Disordered" evidence="1">
    <location>
        <begin position="603"/>
        <end position="624"/>
    </location>
</feature>
<evidence type="ECO:0000313" key="5">
    <source>
        <dbReference type="Proteomes" id="UP000634136"/>
    </source>
</evidence>
<dbReference type="Gene3D" id="3.30.420.10">
    <property type="entry name" value="Ribonuclease H-like superfamily/Ribonuclease H"/>
    <property type="match status" value="1"/>
</dbReference>
<dbReference type="OrthoDB" id="1912561at2759"/>
<keyword evidence="5" id="KW-1185">Reference proteome</keyword>
<reference evidence="4" key="1">
    <citation type="submission" date="2020-09" db="EMBL/GenBank/DDBJ databases">
        <title>Genome-Enabled Discovery of Anthraquinone Biosynthesis in Senna tora.</title>
        <authorList>
            <person name="Kang S.-H."/>
            <person name="Pandey R.P."/>
            <person name="Lee C.-M."/>
            <person name="Sim J.-S."/>
            <person name="Jeong J.-T."/>
            <person name="Choi B.-S."/>
            <person name="Jung M."/>
            <person name="Ginzburg D."/>
            <person name="Zhao K."/>
            <person name="Won S.Y."/>
            <person name="Oh T.-J."/>
            <person name="Yu Y."/>
            <person name="Kim N.-H."/>
            <person name="Lee O.R."/>
            <person name="Lee T.-H."/>
            <person name="Bashyal P."/>
            <person name="Kim T.-S."/>
            <person name="Lee W.-H."/>
            <person name="Kawkins C."/>
            <person name="Kim C.-K."/>
            <person name="Kim J.S."/>
            <person name="Ahn B.O."/>
            <person name="Rhee S.Y."/>
            <person name="Sohng J.K."/>
        </authorList>
    </citation>
    <scope>NUCLEOTIDE SEQUENCE</scope>
    <source>
        <tissue evidence="4">Leaf</tissue>
    </source>
</reference>
<dbReference type="SUPFAM" id="SSF53098">
    <property type="entry name" value="Ribonuclease H-like"/>
    <property type="match status" value="1"/>
</dbReference>
<evidence type="ECO:0000313" key="4">
    <source>
        <dbReference type="EMBL" id="KAF7801076.1"/>
    </source>
</evidence>
<feature type="region of interest" description="Disordered" evidence="1">
    <location>
        <begin position="164"/>
        <end position="193"/>
    </location>
</feature>
<evidence type="ECO:0000259" key="3">
    <source>
        <dbReference type="Pfam" id="PF22936"/>
    </source>
</evidence>
<dbReference type="PANTHER" id="PTHR47481">
    <property type="match status" value="1"/>
</dbReference>
<evidence type="ECO:0000256" key="1">
    <source>
        <dbReference type="SAM" id="MobiDB-lite"/>
    </source>
</evidence>
<dbReference type="GO" id="GO:0003676">
    <property type="term" value="F:nucleic acid binding"/>
    <property type="evidence" value="ECO:0007669"/>
    <property type="project" value="InterPro"/>
</dbReference>
<organism evidence="4 5">
    <name type="scientific">Senna tora</name>
    <dbReference type="NCBI Taxonomy" id="362788"/>
    <lineage>
        <taxon>Eukaryota</taxon>
        <taxon>Viridiplantae</taxon>
        <taxon>Streptophyta</taxon>
        <taxon>Embryophyta</taxon>
        <taxon>Tracheophyta</taxon>
        <taxon>Spermatophyta</taxon>
        <taxon>Magnoliopsida</taxon>
        <taxon>eudicotyledons</taxon>
        <taxon>Gunneridae</taxon>
        <taxon>Pentapetalae</taxon>
        <taxon>rosids</taxon>
        <taxon>fabids</taxon>
        <taxon>Fabales</taxon>
        <taxon>Fabaceae</taxon>
        <taxon>Caesalpinioideae</taxon>
        <taxon>Cassia clade</taxon>
        <taxon>Senna</taxon>
    </lineage>
</organism>
<feature type="domain" description="GAG-pre-integrase" evidence="2">
    <location>
        <begin position="417"/>
        <end position="475"/>
    </location>
</feature>
<sequence length="800" mass="88062">MAEKAYIVYPQTPQSSSTSSIPLIEKERNVIAFNHNLSVKLDDMNYLLWRQQILAALEDHDMEKYIAGSRFVPPKFDTEGDRDAGKLKQFGINTKARVHLYKTELRGIKKGTKTMSEFLLKIKAIAGALRAIGSPISEHEHMQYILEGLPQDLKAVKSIETPSANVASVDQKDKNNQNKSNQPGPFRDFNNFRGGRNGGGRFNNYRGGSGIDRGGSTFYQGLDTLLLLVTIGMIPIINCLNNNIVIIATSDAVNDAAWFPDSGATNHVTSDASNLMNDVEYTAAEQLHMGNGKGLLITNVGQSLVKSSFQPRHNLVLINLLHVPSITKNLVSVSKFSKDNSVFFEFHYDACYVKSQATKATLLKGSVRPNGLYYFTDFKLLHQSSLPDCSIQSFNSSVNLSSSSAPPVVLASTIGTSVSNSVTRNCTDVTPYTLWHCCLGHCNSATVKAVLKQCNFAVSNKGAFDFCGACCKGKHHKLPHPPSPNVYNTPLELIYTDLWGPSPIKSRNGASYYISFIDACSRFTCIYPLKNKSNALQTFTEFKNMIELQTGFSIKTLQSDEGASPPLAIQYETSVKPVTVTNTNNCVVSTNEMVCVKSVSTGVGGSTKSDTDVDSSTFSDPEDLSTLKDQATNVHPMVTRAKAGVFKPKILLAHVVPTGSSSQFISQLKCRLNAEFSLKDLGKHLYFLGIEGKYIQDLLVKSKMDGACAISTPTVSNAKLSRDCNNVMADPSLYRSTVVLLSSLILMLIGQVMIMIDDLHLVRAYFFEEISYRGVIRNSKWWPDQVLKRNTEALLIQWLT</sequence>
<feature type="domain" description="Retrovirus-related Pol polyprotein from transposon TNT 1-94-like beta-barrel" evidence="3">
    <location>
        <begin position="258"/>
        <end position="338"/>
    </location>
</feature>
<dbReference type="InterPro" id="IPR025724">
    <property type="entry name" value="GAG-pre-integrase_dom"/>
</dbReference>
<feature type="compositionally biased region" description="Low complexity" evidence="1">
    <location>
        <begin position="177"/>
        <end position="193"/>
    </location>
</feature>
<dbReference type="AlphaFoldDB" id="A0A834SCX9"/>
<dbReference type="InterPro" id="IPR054722">
    <property type="entry name" value="PolX-like_BBD"/>
</dbReference>
<dbReference type="InterPro" id="IPR036397">
    <property type="entry name" value="RNaseH_sf"/>
</dbReference>
<comment type="caution">
    <text evidence="4">The sequence shown here is derived from an EMBL/GenBank/DDBJ whole genome shotgun (WGS) entry which is preliminary data.</text>
</comment>
<name>A0A834SCX9_9FABA</name>
<evidence type="ECO:0000259" key="2">
    <source>
        <dbReference type="Pfam" id="PF13976"/>
    </source>
</evidence>
<gene>
    <name evidence="4" type="ORF">G2W53_044410</name>
</gene>
<dbReference type="Pfam" id="PF13976">
    <property type="entry name" value="gag_pre-integrs"/>
    <property type="match status" value="1"/>
</dbReference>
<dbReference type="InterPro" id="IPR012337">
    <property type="entry name" value="RNaseH-like_sf"/>
</dbReference>
<dbReference type="Proteomes" id="UP000634136">
    <property type="component" value="Unassembled WGS sequence"/>
</dbReference>
<protein>
    <submittedName>
        <fullName evidence="4">Retrovirus-related Pol polyprotein from transposon TNT 1-94</fullName>
    </submittedName>
</protein>
<dbReference type="PANTHER" id="PTHR47481:SF30">
    <property type="entry name" value="CCHC-TYPE DOMAIN-CONTAINING PROTEIN"/>
    <property type="match status" value="1"/>
</dbReference>
<proteinExistence type="predicted"/>
<dbReference type="Pfam" id="PF22936">
    <property type="entry name" value="Pol_BBD"/>
    <property type="match status" value="1"/>
</dbReference>
<accession>A0A834SCX9</accession>
<dbReference type="EMBL" id="JAAIUW010000033">
    <property type="protein sequence ID" value="KAF7801076.1"/>
    <property type="molecule type" value="Genomic_DNA"/>
</dbReference>